<dbReference type="EMBL" id="JAFEMC010000001">
    <property type="protein sequence ID" value="MBM6575430.1"/>
    <property type="molecule type" value="Genomic_DNA"/>
</dbReference>
<sequence>MNHDFPTHIEGQPLAGKRILIIVENLPLPFDRRVWQEARTLKAAGATVSVICPTGKGYEARYELLDGVHIHRHPLPPDGHGPIGFLREYSAALFWETVIAWKIFFTRGIDAIQGCNPPDLIFLVALPFKLFGVRFVFDHHDINPELYEAKFGKRGFFWKLMVLFEKLTFRTARVSIATNNSYRQIALERGGMKAEDVFVVRSGPDLSKLKQVAPVDRWKNGRRYLVGYVGVMGEQEGIDLLIDSVQHLVGPMGRQDIQFCLVGGGTSLAGLQADVAARGLSDYITFTGRAPDQTLFEVLSTADIGVNPDRVNPMNDKSTMNKIMEYMALGKPMVQFNVTEGRFSAQDASLYAKANDPVDLAEKIAGLLDDPDARAAMGDFGRTRVERELSWTHQVDPLIALPLRIVGSLIVAHDEALALDPDPRTDQAEGEVQHARSRHRSDDVVRHRRAVHVLKDDPIPRRHDHRVVANGQPPETTAKWIAEEDSLHVAGADVPRDGDVVRALSPGRAPPLNAVGVVTVDQQRSVRRVDRHDRPEIPADVVLDHDLAGHRHVDAVGAYAVEHVLVDTDACAATNRQTDARTGHPHSRHAHVPRGIDRYAISLRRRPDDPASPDLDPGRIADRQLRERGAAGVYDQRRRETPSRHRDFTVVARHQRQRLAILQRSKSVCKRCGCRSARLGRRC</sequence>
<dbReference type="Pfam" id="PF13439">
    <property type="entry name" value="Glyco_transf_4"/>
    <property type="match status" value="1"/>
</dbReference>
<feature type="compositionally biased region" description="Basic and acidic residues" evidence="1">
    <location>
        <begin position="616"/>
        <end position="644"/>
    </location>
</feature>
<feature type="region of interest" description="Disordered" evidence="1">
    <location>
        <begin position="604"/>
        <end position="644"/>
    </location>
</feature>
<evidence type="ECO:0000313" key="4">
    <source>
        <dbReference type="Proteomes" id="UP000763641"/>
    </source>
</evidence>
<organism evidence="3 4">
    <name type="scientific">Sphingomonas longa</name>
    <dbReference type="NCBI Taxonomy" id="2778730"/>
    <lineage>
        <taxon>Bacteria</taxon>
        <taxon>Pseudomonadati</taxon>
        <taxon>Pseudomonadota</taxon>
        <taxon>Alphaproteobacteria</taxon>
        <taxon>Sphingomonadales</taxon>
        <taxon>Sphingomonadaceae</taxon>
        <taxon>Sphingomonas</taxon>
    </lineage>
</organism>
<dbReference type="InterPro" id="IPR028098">
    <property type="entry name" value="Glyco_trans_4-like_N"/>
</dbReference>
<reference evidence="3 4" key="1">
    <citation type="submission" date="2020-12" db="EMBL/GenBank/DDBJ databases">
        <title>Sphingomonas sp.</title>
        <authorList>
            <person name="Kim M.K."/>
        </authorList>
    </citation>
    <scope>NUCLEOTIDE SEQUENCE [LARGE SCALE GENOMIC DNA]</scope>
    <source>
        <strain evidence="3 4">BT552</strain>
    </source>
</reference>
<dbReference type="PANTHER" id="PTHR12526:SF624">
    <property type="entry name" value="BLR6297 PROTEIN"/>
    <property type="match status" value="1"/>
</dbReference>
<comment type="caution">
    <text evidence="3">The sequence shown here is derived from an EMBL/GenBank/DDBJ whole genome shotgun (WGS) entry which is preliminary data.</text>
</comment>
<dbReference type="Gene3D" id="3.40.50.2000">
    <property type="entry name" value="Glycogen Phosphorylase B"/>
    <property type="match status" value="2"/>
</dbReference>
<gene>
    <name evidence="3" type="ORF">ILT43_03545</name>
</gene>
<accession>A0ABS2D3F6</accession>
<dbReference type="PANTHER" id="PTHR12526">
    <property type="entry name" value="GLYCOSYLTRANSFERASE"/>
    <property type="match status" value="1"/>
</dbReference>
<dbReference type="SUPFAM" id="SSF53756">
    <property type="entry name" value="UDP-Glycosyltransferase/glycogen phosphorylase"/>
    <property type="match status" value="1"/>
</dbReference>
<evidence type="ECO:0000259" key="2">
    <source>
        <dbReference type="Pfam" id="PF13439"/>
    </source>
</evidence>
<feature type="region of interest" description="Disordered" evidence="1">
    <location>
        <begin position="421"/>
        <end position="444"/>
    </location>
</feature>
<keyword evidence="4" id="KW-1185">Reference proteome</keyword>
<proteinExistence type="predicted"/>
<evidence type="ECO:0000313" key="3">
    <source>
        <dbReference type="EMBL" id="MBM6575430.1"/>
    </source>
</evidence>
<feature type="domain" description="Glycosyltransferase subfamily 4-like N-terminal" evidence="2">
    <location>
        <begin position="32"/>
        <end position="207"/>
    </location>
</feature>
<dbReference type="CDD" id="cd03794">
    <property type="entry name" value="GT4_WbuB-like"/>
    <property type="match status" value="1"/>
</dbReference>
<protein>
    <submittedName>
        <fullName evidence="3">Glycosyltransferase family 4 protein</fullName>
    </submittedName>
</protein>
<dbReference type="Pfam" id="PF13692">
    <property type="entry name" value="Glyco_trans_1_4"/>
    <property type="match status" value="1"/>
</dbReference>
<evidence type="ECO:0000256" key="1">
    <source>
        <dbReference type="SAM" id="MobiDB-lite"/>
    </source>
</evidence>
<name>A0ABS2D3F6_9SPHN</name>
<dbReference type="Proteomes" id="UP000763641">
    <property type="component" value="Unassembled WGS sequence"/>
</dbReference>